<proteinExistence type="inferred from homology"/>
<keyword evidence="6 8" id="KW-1133">Transmembrane helix</keyword>
<feature type="transmembrane region" description="Helical" evidence="8">
    <location>
        <begin position="156"/>
        <end position="178"/>
    </location>
</feature>
<gene>
    <name evidence="9" type="ORF">EHS13_07295</name>
</gene>
<dbReference type="PANTHER" id="PTHR21716">
    <property type="entry name" value="TRANSMEMBRANE PROTEIN"/>
    <property type="match status" value="1"/>
</dbReference>
<keyword evidence="3" id="KW-0813">Transport</keyword>
<organism evidence="9 10">
    <name type="scientific">Paenibacillus psychroresistens</name>
    <dbReference type="NCBI Taxonomy" id="1778678"/>
    <lineage>
        <taxon>Bacteria</taxon>
        <taxon>Bacillati</taxon>
        <taxon>Bacillota</taxon>
        <taxon>Bacilli</taxon>
        <taxon>Bacillales</taxon>
        <taxon>Paenibacillaceae</taxon>
        <taxon>Paenibacillus</taxon>
    </lineage>
</organism>
<dbReference type="EMBL" id="CP034235">
    <property type="protein sequence ID" value="QGQ94705.1"/>
    <property type="molecule type" value="Genomic_DNA"/>
</dbReference>
<evidence type="ECO:0000313" key="9">
    <source>
        <dbReference type="EMBL" id="QGQ94705.1"/>
    </source>
</evidence>
<dbReference type="InterPro" id="IPR002549">
    <property type="entry name" value="AI-2E-like"/>
</dbReference>
<keyword evidence="4" id="KW-1003">Cell membrane</keyword>
<feature type="transmembrane region" description="Helical" evidence="8">
    <location>
        <begin position="30"/>
        <end position="54"/>
    </location>
</feature>
<evidence type="ECO:0000256" key="4">
    <source>
        <dbReference type="ARBA" id="ARBA00022475"/>
    </source>
</evidence>
<dbReference type="GO" id="GO:0055085">
    <property type="term" value="P:transmembrane transport"/>
    <property type="evidence" value="ECO:0007669"/>
    <property type="project" value="TreeGrafter"/>
</dbReference>
<dbReference type="RefSeq" id="WP_155699711.1">
    <property type="nucleotide sequence ID" value="NZ_CP034235.1"/>
</dbReference>
<dbReference type="Pfam" id="PF01594">
    <property type="entry name" value="AI-2E_transport"/>
    <property type="match status" value="1"/>
</dbReference>
<evidence type="ECO:0000313" key="10">
    <source>
        <dbReference type="Proteomes" id="UP000426246"/>
    </source>
</evidence>
<reference evidence="10" key="1">
    <citation type="submission" date="2018-11" db="EMBL/GenBank/DDBJ databases">
        <title>Complete genome sequence of Paenibacillus sp. ML311-T8.</title>
        <authorList>
            <person name="Nam Y.-D."/>
            <person name="Kang J."/>
            <person name="Chung W.-H."/>
            <person name="Park Y.S."/>
        </authorList>
    </citation>
    <scope>NUCLEOTIDE SEQUENCE [LARGE SCALE GENOMIC DNA]</scope>
    <source>
        <strain evidence="10">ML311-T8</strain>
    </source>
</reference>
<name>A0A6B8RGJ3_9BACL</name>
<evidence type="ECO:0000256" key="6">
    <source>
        <dbReference type="ARBA" id="ARBA00022989"/>
    </source>
</evidence>
<feature type="transmembrane region" description="Helical" evidence="8">
    <location>
        <begin position="66"/>
        <end position="91"/>
    </location>
</feature>
<evidence type="ECO:0000256" key="3">
    <source>
        <dbReference type="ARBA" id="ARBA00022448"/>
    </source>
</evidence>
<evidence type="ECO:0000256" key="7">
    <source>
        <dbReference type="ARBA" id="ARBA00023136"/>
    </source>
</evidence>
<comment type="subcellular location">
    <subcellularLocation>
        <location evidence="1">Cell membrane</location>
        <topology evidence="1">Multi-pass membrane protein</topology>
    </subcellularLocation>
</comment>
<feature type="transmembrane region" description="Helical" evidence="8">
    <location>
        <begin position="7"/>
        <end position="24"/>
    </location>
</feature>
<comment type="similarity">
    <text evidence="2">Belongs to the autoinducer-2 exporter (AI-2E) (TC 2.A.86) family.</text>
</comment>
<evidence type="ECO:0000256" key="1">
    <source>
        <dbReference type="ARBA" id="ARBA00004651"/>
    </source>
</evidence>
<dbReference type="KEGG" id="ppsc:EHS13_07295"/>
<keyword evidence="7 8" id="KW-0472">Membrane</keyword>
<dbReference type="OrthoDB" id="9793390at2"/>
<evidence type="ECO:0000256" key="8">
    <source>
        <dbReference type="SAM" id="Phobius"/>
    </source>
</evidence>
<dbReference type="PANTHER" id="PTHR21716:SF53">
    <property type="entry name" value="PERMEASE PERM-RELATED"/>
    <property type="match status" value="1"/>
</dbReference>
<protein>
    <submittedName>
        <fullName evidence="9">AI-2E family transporter</fullName>
    </submittedName>
</protein>
<evidence type="ECO:0000256" key="2">
    <source>
        <dbReference type="ARBA" id="ARBA00009773"/>
    </source>
</evidence>
<evidence type="ECO:0000256" key="5">
    <source>
        <dbReference type="ARBA" id="ARBA00022692"/>
    </source>
</evidence>
<accession>A0A6B8RGJ3</accession>
<feature type="transmembrane region" description="Helical" evidence="8">
    <location>
        <begin position="313"/>
        <end position="338"/>
    </location>
</feature>
<dbReference type="AlphaFoldDB" id="A0A6B8RGJ3"/>
<feature type="transmembrane region" description="Helical" evidence="8">
    <location>
        <begin position="223"/>
        <end position="242"/>
    </location>
</feature>
<feature type="transmembrane region" description="Helical" evidence="8">
    <location>
        <begin position="278"/>
        <end position="301"/>
    </location>
</feature>
<sequence length="360" mass="40514">MVSKGFLYKSACVISVLIIIYMIHKVNFLFIPLITIFNMLLVPFVIAGFFYYLLRPIVYLFDRWKIGRTLSVLIIYVCIVLIIAVLIYAVWPTLQKQITDFVKNVPQLIQSLGKQVTILQKSSYFSAISTDSGLSAKLSEYANEGFSFVMNYTNRLFGFISDFIVVIGTFPIILFFLLRESEKAPKIILRIIPRSYRPDAKNAIDEIDNALSGYISGRMISTLLLGAMTYVAFMIIGVPYALLLSIVLAIISFIPFVGSFLGAIPPLIVAFTQSPEMALWVIVGVFICQQLQDNVLSPIIFGKTLDIHPFTTIIILLIAASLAGIMGMLLALPVYMFFKIIIVHVYNLFYAEKVQEMTEQ</sequence>
<feature type="transmembrane region" description="Helical" evidence="8">
    <location>
        <begin position="248"/>
        <end position="271"/>
    </location>
</feature>
<dbReference type="GO" id="GO:0005886">
    <property type="term" value="C:plasma membrane"/>
    <property type="evidence" value="ECO:0007669"/>
    <property type="project" value="UniProtKB-SubCell"/>
</dbReference>
<keyword evidence="5 8" id="KW-0812">Transmembrane</keyword>
<dbReference type="Proteomes" id="UP000426246">
    <property type="component" value="Chromosome"/>
</dbReference>
<keyword evidence="10" id="KW-1185">Reference proteome</keyword>